<dbReference type="InterPro" id="IPR051803">
    <property type="entry name" value="TA_system_RelE-like_toxin"/>
</dbReference>
<evidence type="ECO:0000256" key="1">
    <source>
        <dbReference type="ARBA" id="ARBA00006226"/>
    </source>
</evidence>
<dbReference type="NCBIfam" id="TIGR02385">
    <property type="entry name" value="RelE_StbE"/>
    <property type="match status" value="1"/>
</dbReference>
<reference evidence="3 4" key="1">
    <citation type="submission" date="2019-06" db="EMBL/GenBank/DDBJ databases">
        <title>Genomic Encyclopedia of Type Strains, Phase IV (KMG-V): Genome sequencing to study the core and pangenomes of soil and plant-associated prokaryotes.</title>
        <authorList>
            <person name="Whitman W."/>
        </authorList>
    </citation>
    <scope>NUCLEOTIDE SEQUENCE [LARGE SCALE GENOMIC DNA]</scope>
    <source>
        <strain evidence="3 4">BR 12005</strain>
    </source>
</reference>
<dbReference type="Pfam" id="PF05016">
    <property type="entry name" value="ParE_toxin"/>
    <property type="match status" value="1"/>
</dbReference>
<evidence type="ECO:0000256" key="2">
    <source>
        <dbReference type="ARBA" id="ARBA00022649"/>
    </source>
</evidence>
<dbReference type="PANTHER" id="PTHR33755:SF6">
    <property type="entry name" value="PLASMID STABILIZATION SYSTEM PROTEIN"/>
    <property type="match status" value="1"/>
</dbReference>
<dbReference type="RefSeq" id="WP_145609968.1">
    <property type="nucleotide sequence ID" value="NZ_JARPAF010000004.1"/>
</dbReference>
<keyword evidence="2" id="KW-1277">Toxin-antitoxin system</keyword>
<comment type="caution">
    <text evidence="3">The sequence shown here is derived from an EMBL/GenBank/DDBJ whole genome shotgun (WGS) entry which is preliminary data.</text>
</comment>
<dbReference type="AlphaFoldDB" id="A0A560K9K1"/>
<dbReference type="InterPro" id="IPR035093">
    <property type="entry name" value="RelE/ParE_toxin_dom_sf"/>
</dbReference>
<dbReference type="Proteomes" id="UP000320516">
    <property type="component" value="Unassembled WGS sequence"/>
</dbReference>
<sequence length="91" mass="10199">MKIEWLPAAQREFGNQIIYIADRNPTAAVRIGDAVEAAVEQLAQYPRSGRPGRVAGTQELVVTDTPYIVVYRIRSNTVVILRVLHGAQRWP</sequence>
<organism evidence="3 4">
    <name type="scientific">Nitrospirillum amazonense</name>
    <dbReference type="NCBI Taxonomy" id="28077"/>
    <lineage>
        <taxon>Bacteria</taxon>
        <taxon>Pseudomonadati</taxon>
        <taxon>Pseudomonadota</taxon>
        <taxon>Alphaproteobacteria</taxon>
        <taxon>Rhodospirillales</taxon>
        <taxon>Azospirillaceae</taxon>
        <taxon>Nitrospirillum</taxon>
    </lineage>
</organism>
<accession>A0A560K9K1</accession>
<proteinExistence type="inferred from homology"/>
<dbReference type="PANTHER" id="PTHR33755">
    <property type="entry name" value="TOXIN PARE1-RELATED"/>
    <property type="match status" value="1"/>
</dbReference>
<protein>
    <submittedName>
        <fullName evidence="3">Toxin ParE1/3/4</fullName>
    </submittedName>
</protein>
<evidence type="ECO:0000313" key="3">
    <source>
        <dbReference type="EMBL" id="TWB77340.1"/>
    </source>
</evidence>
<dbReference type="InterPro" id="IPR007712">
    <property type="entry name" value="RelE/ParE_toxin"/>
</dbReference>
<dbReference type="EMBL" id="VITV01000003">
    <property type="protein sequence ID" value="TWB77340.1"/>
    <property type="molecule type" value="Genomic_DNA"/>
</dbReference>
<gene>
    <name evidence="3" type="ORF">FBZ87_103156</name>
</gene>
<comment type="similarity">
    <text evidence="1">Belongs to the RelE toxin family.</text>
</comment>
<dbReference type="Gene3D" id="3.30.2310.20">
    <property type="entry name" value="RelE-like"/>
    <property type="match status" value="1"/>
</dbReference>
<evidence type="ECO:0000313" key="4">
    <source>
        <dbReference type="Proteomes" id="UP000320516"/>
    </source>
</evidence>
<name>A0A560K9K1_9PROT</name>